<proteinExistence type="predicted"/>
<dbReference type="EMBL" id="CP013569">
    <property type="protein sequence ID" value="ANL87032.1"/>
    <property type="molecule type" value="Genomic_DNA"/>
</dbReference>
<dbReference type="Gene3D" id="1.10.260.40">
    <property type="entry name" value="lambda repressor-like DNA-binding domains"/>
    <property type="match status" value="1"/>
</dbReference>
<feature type="domain" description="HTH cro/C1-type" evidence="1">
    <location>
        <begin position="12"/>
        <end position="40"/>
    </location>
</feature>
<reference evidence="2 3" key="1">
    <citation type="submission" date="2015-11" db="EMBL/GenBank/DDBJ databases">
        <title>The limits of bacterial species coexistence and the symbiotic plasmid transference in sympatric Rhizobium populations.</title>
        <authorList>
            <person name="Perez-Carrascal O.M."/>
            <person name="VanInsberghe D."/>
            <person name="Juarez S."/>
            <person name="Polz M.F."/>
            <person name="Vinuesa P."/>
            <person name="Gonzalez V."/>
        </authorList>
    </citation>
    <scope>NUCLEOTIDE SEQUENCE [LARGE SCALE GENOMIC DNA]</scope>
    <source>
        <strain evidence="2 3">N771</strain>
        <plasmid evidence="2 3">pRphaN771a</plasmid>
    </source>
</reference>
<geneLocation type="plasmid" evidence="2 3">
    <name>pRphaN771a</name>
</geneLocation>
<keyword evidence="2" id="KW-0614">Plasmid</keyword>
<evidence type="ECO:0000259" key="1">
    <source>
        <dbReference type="PROSITE" id="PS50943"/>
    </source>
</evidence>
<dbReference type="Proteomes" id="UP000078551">
    <property type="component" value="Plasmid pRphaN771a"/>
</dbReference>
<sequence>MTLTMDIEYFVAWRKRQGLTQEQLAEKMLVSLPTVKKWERKARKLPPYIGFLMACVEKGIEPVGKDAMIQVDE</sequence>
<organism evidence="2 3">
    <name type="scientific">Rhizobium phaseoli</name>
    <dbReference type="NCBI Taxonomy" id="396"/>
    <lineage>
        <taxon>Bacteria</taxon>
        <taxon>Pseudomonadati</taxon>
        <taxon>Pseudomonadota</taxon>
        <taxon>Alphaproteobacteria</taxon>
        <taxon>Hyphomicrobiales</taxon>
        <taxon>Rhizobiaceae</taxon>
        <taxon>Rhizobium/Agrobacterium group</taxon>
        <taxon>Rhizobium</taxon>
    </lineage>
</organism>
<dbReference type="SMART" id="SM00530">
    <property type="entry name" value="HTH_XRE"/>
    <property type="match status" value="1"/>
</dbReference>
<dbReference type="InterPro" id="IPR001387">
    <property type="entry name" value="Cro/C1-type_HTH"/>
</dbReference>
<accession>A0ABN4QRC6</accession>
<dbReference type="CDD" id="cd00093">
    <property type="entry name" value="HTH_XRE"/>
    <property type="match status" value="1"/>
</dbReference>
<evidence type="ECO:0000313" key="3">
    <source>
        <dbReference type="Proteomes" id="UP000078551"/>
    </source>
</evidence>
<dbReference type="PROSITE" id="PS50943">
    <property type="entry name" value="HTH_CROC1"/>
    <property type="match status" value="1"/>
</dbReference>
<dbReference type="RefSeq" id="WP_064832651.1">
    <property type="nucleotide sequence ID" value="NZ_CP013569.1"/>
</dbReference>
<dbReference type="InterPro" id="IPR010982">
    <property type="entry name" value="Lambda_DNA-bd_dom_sf"/>
</dbReference>
<gene>
    <name evidence="2" type="ORF">AMC81_PA00008</name>
</gene>
<dbReference type="Pfam" id="PF01381">
    <property type="entry name" value="HTH_3"/>
    <property type="match status" value="1"/>
</dbReference>
<dbReference type="SUPFAM" id="SSF47413">
    <property type="entry name" value="lambda repressor-like DNA-binding domains"/>
    <property type="match status" value="1"/>
</dbReference>
<evidence type="ECO:0000313" key="2">
    <source>
        <dbReference type="EMBL" id="ANL87032.1"/>
    </source>
</evidence>
<name>A0ABN4QRC6_9HYPH</name>
<protein>
    <submittedName>
        <fullName evidence="2">Helix-turn-helix domain-containing protein</fullName>
    </submittedName>
</protein>
<keyword evidence="3" id="KW-1185">Reference proteome</keyword>